<gene>
    <name evidence="2" type="ORF">ERS852580_00293</name>
</gene>
<evidence type="ECO:0000256" key="1">
    <source>
        <dbReference type="SAM" id="Coils"/>
    </source>
</evidence>
<dbReference type="RefSeq" id="WP_055236862.1">
    <property type="nucleotide sequence ID" value="NZ_CYXM01000001.1"/>
</dbReference>
<name>A0A173R5N0_9FIRM</name>
<evidence type="ECO:0000313" key="3">
    <source>
        <dbReference type="Proteomes" id="UP000095673"/>
    </source>
</evidence>
<feature type="coiled-coil region" evidence="1">
    <location>
        <begin position="44"/>
        <end position="78"/>
    </location>
</feature>
<organism evidence="2 3">
    <name type="scientific">Agathobacter rectalis</name>
    <dbReference type="NCBI Taxonomy" id="39491"/>
    <lineage>
        <taxon>Bacteria</taxon>
        <taxon>Bacillati</taxon>
        <taxon>Bacillota</taxon>
        <taxon>Clostridia</taxon>
        <taxon>Lachnospirales</taxon>
        <taxon>Lachnospiraceae</taxon>
        <taxon>Agathobacter</taxon>
    </lineage>
</organism>
<evidence type="ECO:0000313" key="2">
    <source>
        <dbReference type="EMBL" id="CUM73284.1"/>
    </source>
</evidence>
<sequence>MRTKETIQQELTETRTRLSAYLAREADMLSKDGVQLYTIGSRNLQRYQTSLASVQDMIAKLQKRVRELEAELAGGSARRAVGVVPRDW</sequence>
<reference evidence="2 3" key="1">
    <citation type="submission" date="2015-09" db="EMBL/GenBank/DDBJ databases">
        <authorList>
            <consortium name="Pathogen Informatics"/>
        </authorList>
    </citation>
    <scope>NUCLEOTIDE SEQUENCE [LARGE SCALE GENOMIC DNA]</scope>
    <source>
        <strain evidence="2 3">2789STDY5834968</strain>
    </source>
</reference>
<dbReference type="AlphaFoldDB" id="A0A173R5N0"/>
<dbReference type="EMBL" id="CYXM01000001">
    <property type="protein sequence ID" value="CUM73284.1"/>
    <property type="molecule type" value="Genomic_DNA"/>
</dbReference>
<keyword evidence="1" id="KW-0175">Coiled coil</keyword>
<proteinExistence type="predicted"/>
<dbReference type="OrthoDB" id="2059147at2"/>
<dbReference type="Proteomes" id="UP000095673">
    <property type="component" value="Unassembled WGS sequence"/>
</dbReference>
<accession>A0A173R5N0</accession>
<protein>
    <submittedName>
        <fullName evidence="2">Uncharacterized protein</fullName>
    </submittedName>
</protein>